<evidence type="ECO:0000259" key="2">
    <source>
        <dbReference type="Pfam" id="PF00535"/>
    </source>
</evidence>
<dbReference type="SUPFAM" id="SSF53448">
    <property type="entry name" value="Nucleotide-diphospho-sugar transferases"/>
    <property type="match status" value="1"/>
</dbReference>
<dbReference type="SUPFAM" id="SSF56801">
    <property type="entry name" value="Acetyl-CoA synthetase-like"/>
    <property type="match status" value="1"/>
</dbReference>
<organism evidence="3 4">
    <name type="scientific">Uabimicrobium amorphum</name>
    <dbReference type="NCBI Taxonomy" id="2596890"/>
    <lineage>
        <taxon>Bacteria</taxon>
        <taxon>Pseudomonadati</taxon>
        <taxon>Planctomycetota</taxon>
        <taxon>Candidatus Uabimicrobiia</taxon>
        <taxon>Candidatus Uabimicrobiales</taxon>
        <taxon>Candidatus Uabimicrobiaceae</taxon>
        <taxon>Candidatus Uabimicrobium</taxon>
    </lineage>
</organism>
<dbReference type="InterPro" id="IPR001173">
    <property type="entry name" value="Glyco_trans_2-like"/>
</dbReference>
<reference evidence="3 4" key="1">
    <citation type="submission" date="2019-08" db="EMBL/GenBank/DDBJ databases">
        <title>Complete genome sequence of Candidatus Uab amorphum.</title>
        <authorList>
            <person name="Shiratori T."/>
            <person name="Suzuki S."/>
            <person name="Kakizawa Y."/>
            <person name="Ishida K."/>
        </authorList>
    </citation>
    <scope>NUCLEOTIDE SEQUENCE [LARGE SCALE GENOMIC DNA]</scope>
    <source>
        <strain evidence="3 4">SRT547</strain>
    </source>
</reference>
<dbReference type="InterPro" id="IPR045851">
    <property type="entry name" value="AMP-bd_C_sf"/>
</dbReference>
<keyword evidence="4" id="KW-1185">Reference proteome</keyword>
<dbReference type="InterPro" id="IPR029044">
    <property type="entry name" value="Nucleotide-diphossugar_trans"/>
</dbReference>
<dbReference type="GO" id="GO:0016405">
    <property type="term" value="F:CoA-ligase activity"/>
    <property type="evidence" value="ECO:0007669"/>
    <property type="project" value="TreeGrafter"/>
</dbReference>
<proteinExistence type="predicted"/>
<dbReference type="Gene3D" id="3.40.50.12780">
    <property type="entry name" value="N-terminal domain of ligase-like"/>
    <property type="match status" value="1"/>
</dbReference>
<dbReference type="RefSeq" id="WP_173013381.1">
    <property type="nucleotide sequence ID" value="NZ_AP019860.1"/>
</dbReference>
<dbReference type="Gene3D" id="3.30.300.30">
    <property type="match status" value="1"/>
</dbReference>
<gene>
    <name evidence="3" type="ORF">UABAM_03523</name>
</gene>
<name>A0A5S9IQ86_UABAM</name>
<dbReference type="Pfam" id="PF00535">
    <property type="entry name" value="Glycos_transf_2"/>
    <property type="match status" value="1"/>
</dbReference>
<dbReference type="Gene3D" id="3.90.550.10">
    <property type="entry name" value="Spore Coat Polysaccharide Biosynthesis Protein SpsA, Chain A"/>
    <property type="match status" value="1"/>
</dbReference>
<dbReference type="Pfam" id="PF00501">
    <property type="entry name" value="AMP-binding"/>
    <property type="match status" value="1"/>
</dbReference>
<accession>A0A5S9IQ86</accession>
<dbReference type="EMBL" id="AP019860">
    <property type="protein sequence ID" value="BBM85160.1"/>
    <property type="molecule type" value="Genomic_DNA"/>
</dbReference>
<dbReference type="PANTHER" id="PTHR24096">
    <property type="entry name" value="LONG-CHAIN-FATTY-ACID--COA LIGASE"/>
    <property type="match status" value="1"/>
</dbReference>
<evidence type="ECO:0000313" key="3">
    <source>
        <dbReference type="EMBL" id="BBM85160.1"/>
    </source>
</evidence>
<dbReference type="CDD" id="cd04433">
    <property type="entry name" value="AFD_class_I"/>
    <property type="match status" value="1"/>
</dbReference>
<evidence type="ECO:0000259" key="1">
    <source>
        <dbReference type="Pfam" id="PF00501"/>
    </source>
</evidence>
<protein>
    <submittedName>
        <fullName evidence="3">Glycosyl transferase</fullName>
    </submittedName>
</protein>
<dbReference type="CDD" id="cd04179">
    <property type="entry name" value="DPM_DPG-synthase_like"/>
    <property type="match status" value="1"/>
</dbReference>
<dbReference type="KEGG" id="uam:UABAM_03523"/>
<feature type="domain" description="AMP-dependent synthetase/ligase" evidence="1">
    <location>
        <begin position="10"/>
        <end position="299"/>
    </location>
</feature>
<keyword evidence="3" id="KW-0808">Transferase</keyword>
<dbReference type="InterPro" id="IPR042099">
    <property type="entry name" value="ANL_N_sf"/>
</dbReference>
<sequence length="712" mass="80744">MVKNFCQYIREFAQQKPQEIAFVSGTTKIDWKTLDLDIRRCAFFLEQQGTLSTAAKNPTVLLLIRDTLTMLHAFFALIQSGKNPVLVNFSDNFHLQEVLTTQKYDWVLYDDKAIESHHINMNTATYINDLPKDSYDEIHEVEDNATMFSLYTSGTSGQPKYIEKTYHNILSELQYLEELVGIRTDHTVVTIVPFIHIYGLLFGILLPCRVGATMVECSKILPSNILNALQQHSADFLVASPVHYESLIKLEDHTPLNKLKRCISSGAPLRECVATQFFAQTNVAILEVYGSTETGGIASRLWKSAAQQLHFFPYIVHDKTLGEGELRIQSPAISPNLHEDWYETGDYISLNEDDSFCIKGRQQHLIKFAGKRIFATQLEEELKALPLVKDAAVVRIADAGAKGERAVAFVSTEKEVKEEQLKKLFAQTSSNASVVYKFFLQNTILRNHNNKVDYPTLTQMAKCKIQARSLKIGVVIPTYNHAHLLKKVIDDCSDYITDILVVVDGSTDNTLNVLQECDVEKVIFTKNRGKGLALKAGFKKAQELGWRNVITIDSDGQHFPSHIWDFVQKIEKNPRAIIVGDRDMSAQHIPGSSKFGKKFTNFWLKVETGKDMSDGQSGFRAYPVAEINRVSTYFSRYEFEVEILARAAWHNIPITSIPIRVEYNPPGGRVSHFRPFMDNVRTSILNTILVTVRVLNLCYLVRFKKIVDKEKS</sequence>
<dbReference type="Proteomes" id="UP000326354">
    <property type="component" value="Chromosome"/>
</dbReference>
<dbReference type="AlphaFoldDB" id="A0A5S9IQ86"/>
<dbReference type="GO" id="GO:0016740">
    <property type="term" value="F:transferase activity"/>
    <property type="evidence" value="ECO:0007669"/>
    <property type="project" value="UniProtKB-KW"/>
</dbReference>
<dbReference type="InterPro" id="IPR000873">
    <property type="entry name" value="AMP-dep_synth/lig_dom"/>
</dbReference>
<feature type="domain" description="Glycosyltransferase 2-like" evidence="2">
    <location>
        <begin position="474"/>
        <end position="589"/>
    </location>
</feature>
<evidence type="ECO:0000313" key="4">
    <source>
        <dbReference type="Proteomes" id="UP000326354"/>
    </source>
</evidence>